<dbReference type="InterPro" id="IPR017045">
    <property type="entry name" value="Malt_Pase/Glycosyl_Hdrlase"/>
</dbReference>
<dbReference type="PANTHER" id="PTHR11051:SF8">
    <property type="entry name" value="PROTEIN-GLUCOSYLGALACTOSYLHYDROXYLYSINE GLUCOSIDASE"/>
    <property type="match status" value="1"/>
</dbReference>
<accession>A0A0P6XGU3</accession>
<dbReference type="RefSeq" id="WP_054522270.1">
    <property type="nucleotide sequence ID" value="NZ_LGKO01000005.1"/>
</dbReference>
<proteinExistence type="inferred from homology"/>
<dbReference type="InterPro" id="IPR005195">
    <property type="entry name" value="Glyco_hydro_65_M"/>
</dbReference>
<dbReference type="InterPro" id="IPR005194">
    <property type="entry name" value="Glyco_hydro_65_C"/>
</dbReference>
<protein>
    <submittedName>
        <fullName evidence="9">Kojibiose phosphorylase</fullName>
    </submittedName>
</protein>
<sequence>METSTSRSLWHIEQTRFDPQSQRHWETVFTIGNGVFCTRGVFEEGYHGEERATFMHGLFDDVPLHFTELVNLPDALELEIFLAGERFSLEQGTLLEFQRHLDLRAGLLERQVRWRSPQGRTTLLHFQRFISLADPHLLLIRFSIHPLDYQGPIEIRAGLNGETDNLQFKHWEWQDQATSPQEAWLTCATRKTRLTVAMGARLYVESHAAIEREGWDVRNHPVLVARTQSSPEKPVRGEKIVYLYSSRETTDPTQAVQARLAQTPPPLWDQAWAAHAAAWQQEWEACDVIIEGDEEAQRAVRFSVFQLLIAAPRQDERVSIGAKTLSGYGYRGHVFWDTEIFMLPLFTYTRPEIARNLLSYRWHNLEGARRKARRNGYKGAQYPWESAATGDEVTPTWVPHFNDPTQLIRIWTGDIEIHISADVAYAIHQYWQATGDDTLMRERGAEIILDTARFWASRAEWNPSLERYEYTDVIGPDEYHDHVDNNAYTNYLARWHLQTALKILEWLKTHHPDVHGDLVRRLELTPEELSHWQKVIEHLYCPLDAQRGLIEQFEGYFQRKDVLMADLEPRNVSVQVLFGIEGVNQTQAIKQPDVLMLLYLLPDQFNDDVVKANYDYYTPRTDHTFGSSLGPSIQAIMACRVGRPLEAYEHFMRAARADLENVRGNAEDGIHGASAGGVWQAVVFGFAGLRVSEHGWTLKPALPPHWKRVAFKFMWRGQPIAVEVHSETPQHISHREAS</sequence>
<evidence type="ECO:0000313" key="10">
    <source>
        <dbReference type="Proteomes" id="UP000050544"/>
    </source>
</evidence>
<dbReference type="InterPro" id="IPR008928">
    <property type="entry name" value="6-hairpin_glycosidase_sf"/>
</dbReference>
<dbReference type="GO" id="GO:0030246">
    <property type="term" value="F:carbohydrate binding"/>
    <property type="evidence" value="ECO:0007669"/>
    <property type="project" value="InterPro"/>
</dbReference>
<comment type="similarity">
    <text evidence="1">Belongs to the glycosyl hydrolase 65 family.</text>
</comment>
<dbReference type="GO" id="GO:0005975">
    <property type="term" value="P:carbohydrate metabolic process"/>
    <property type="evidence" value="ECO:0007669"/>
    <property type="project" value="InterPro"/>
</dbReference>
<dbReference type="AlphaFoldDB" id="A0A0P6XGU3"/>
<evidence type="ECO:0000256" key="5">
    <source>
        <dbReference type="PIRSR" id="PIRSR036289-51"/>
    </source>
</evidence>
<evidence type="ECO:0000256" key="1">
    <source>
        <dbReference type="ARBA" id="ARBA00006768"/>
    </source>
</evidence>
<evidence type="ECO:0000256" key="2">
    <source>
        <dbReference type="ARBA" id="ARBA00022676"/>
    </source>
</evidence>
<feature type="domain" description="Glycoside hydrolase family 65 central catalytic" evidence="6">
    <location>
        <begin position="301"/>
        <end position="680"/>
    </location>
</feature>
<dbReference type="Pfam" id="PF03633">
    <property type="entry name" value="Glyco_hydro_65C"/>
    <property type="match status" value="1"/>
</dbReference>
<dbReference type="GO" id="GO:0004553">
    <property type="term" value="F:hydrolase activity, hydrolyzing O-glycosyl compounds"/>
    <property type="evidence" value="ECO:0007669"/>
    <property type="project" value="TreeGrafter"/>
</dbReference>
<dbReference type="InterPro" id="IPR005196">
    <property type="entry name" value="Glyco_hydro_65_N"/>
</dbReference>
<evidence type="ECO:0000256" key="3">
    <source>
        <dbReference type="ARBA" id="ARBA00022679"/>
    </source>
</evidence>
<dbReference type="GO" id="GO:0016757">
    <property type="term" value="F:glycosyltransferase activity"/>
    <property type="evidence" value="ECO:0007669"/>
    <property type="project" value="UniProtKB-KW"/>
</dbReference>
<feature type="binding site" evidence="5">
    <location>
        <begin position="590"/>
        <end position="591"/>
    </location>
    <ligand>
        <name>substrate</name>
    </ligand>
</feature>
<dbReference type="SUPFAM" id="SSF48208">
    <property type="entry name" value="Six-hairpin glycosidases"/>
    <property type="match status" value="1"/>
</dbReference>
<dbReference type="EMBL" id="LGKO01000005">
    <property type="protein sequence ID" value="KPL82724.1"/>
    <property type="molecule type" value="Genomic_DNA"/>
</dbReference>
<comment type="caution">
    <text evidence="9">The sequence shown here is derived from an EMBL/GenBank/DDBJ whole genome shotgun (WGS) entry which is preliminary data.</text>
</comment>
<feature type="binding site" evidence="5">
    <location>
        <begin position="336"/>
        <end position="337"/>
    </location>
    <ligand>
        <name>substrate</name>
    </ligand>
</feature>
<evidence type="ECO:0000313" key="9">
    <source>
        <dbReference type="EMBL" id="KPL82724.1"/>
    </source>
</evidence>
<evidence type="ECO:0000259" key="8">
    <source>
        <dbReference type="Pfam" id="PF03636"/>
    </source>
</evidence>
<evidence type="ECO:0000259" key="6">
    <source>
        <dbReference type="Pfam" id="PF03632"/>
    </source>
</evidence>
<feature type="domain" description="Glycoside hydrolase family 65 C-terminal" evidence="7">
    <location>
        <begin position="689"/>
        <end position="727"/>
    </location>
</feature>
<reference evidence="9 10" key="1">
    <citation type="submission" date="2015-07" db="EMBL/GenBank/DDBJ databases">
        <title>Whole genome sequence of Thermanaerothrix daxensis DSM 23592.</title>
        <authorList>
            <person name="Hemp J."/>
            <person name="Ward L.M."/>
            <person name="Pace L.A."/>
            <person name="Fischer W.W."/>
        </authorList>
    </citation>
    <scope>NUCLEOTIDE SEQUENCE [LARGE SCALE GENOMIC DNA]</scope>
    <source>
        <strain evidence="9 10">GNS-1</strain>
    </source>
</reference>
<name>A0A0P6XGU3_9CHLR</name>
<organism evidence="9 10">
    <name type="scientific">Thermanaerothrix daxensis</name>
    <dbReference type="NCBI Taxonomy" id="869279"/>
    <lineage>
        <taxon>Bacteria</taxon>
        <taxon>Bacillati</taxon>
        <taxon>Chloroflexota</taxon>
        <taxon>Anaerolineae</taxon>
        <taxon>Anaerolineales</taxon>
        <taxon>Anaerolineaceae</taxon>
        <taxon>Thermanaerothrix</taxon>
    </lineage>
</organism>
<dbReference type="PANTHER" id="PTHR11051">
    <property type="entry name" value="GLYCOSYL HYDROLASE-RELATED"/>
    <property type="match status" value="1"/>
</dbReference>
<dbReference type="Gene3D" id="2.70.98.40">
    <property type="entry name" value="Glycoside hydrolase, family 65, N-terminal domain"/>
    <property type="match status" value="1"/>
</dbReference>
<dbReference type="Pfam" id="PF03632">
    <property type="entry name" value="Glyco_hydro_65m"/>
    <property type="match status" value="1"/>
</dbReference>
<feature type="domain" description="Glycoside hydrolase family 65 N-terminal" evidence="8">
    <location>
        <begin position="14"/>
        <end position="247"/>
    </location>
</feature>
<dbReference type="Gene3D" id="2.60.420.10">
    <property type="entry name" value="Maltose phosphorylase, domain 3"/>
    <property type="match status" value="1"/>
</dbReference>
<keyword evidence="3" id="KW-0808">Transferase</keyword>
<evidence type="ECO:0000259" key="7">
    <source>
        <dbReference type="Pfam" id="PF03633"/>
    </source>
</evidence>
<gene>
    <name evidence="9" type="ORF">SE15_11690</name>
</gene>
<dbReference type="Gene3D" id="1.50.10.10">
    <property type="match status" value="1"/>
</dbReference>
<dbReference type="STRING" id="869279.SE15_11690"/>
<keyword evidence="10" id="KW-1185">Reference proteome</keyword>
<dbReference type="PIRSF" id="PIRSF036289">
    <property type="entry name" value="Glycosyl_hydrolase_malt_phosph"/>
    <property type="match status" value="1"/>
</dbReference>
<dbReference type="SUPFAM" id="SSF74650">
    <property type="entry name" value="Galactose mutarotase-like"/>
    <property type="match status" value="1"/>
</dbReference>
<dbReference type="Proteomes" id="UP000050544">
    <property type="component" value="Unassembled WGS sequence"/>
</dbReference>
<dbReference type="Pfam" id="PF03636">
    <property type="entry name" value="Glyco_hydro_65N"/>
    <property type="match status" value="1"/>
</dbReference>
<dbReference type="OrthoDB" id="9758855at2"/>
<dbReference type="PATRIC" id="fig|869279.4.peg.1959"/>
<dbReference type="InterPro" id="IPR011013">
    <property type="entry name" value="Gal_mutarotase_sf_dom"/>
</dbReference>
<evidence type="ECO:0000256" key="4">
    <source>
        <dbReference type="PIRSR" id="PIRSR036289-50"/>
    </source>
</evidence>
<dbReference type="InterPro" id="IPR012341">
    <property type="entry name" value="6hp_glycosidase-like_sf"/>
</dbReference>
<dbReference type="InterPro" id="IPR037018">
    <property type="entry name" value="GH65_N"/>
</dbReference>
<feature type="active site" description="Proton donor" evidence="4">
    <location>
        <position position="478"/>
    </location>
</feature>
<keyword evidence="2" id="KW-0328">Glycosyltransferase</keyword>